<dbReference type="RefSeq" id="WP_173416147.1">
    <property type="nucleotide sequence ID" value="NZ_CP054139.1"/>
</dbReference>
<accession>A0A7D4Q512</accession>
<feature type="transmembrane region" description="Helical" evidence="7">
    <location>
        <begin position="7"/>
        <end position="25"/>
    </location>
</feature>
<feature type="transmembrane region" description="Helical" evidence="7">
    <location>
        <begin position="396"/>
        <end position="419"/>
    </location>
</feature>
<comment type="similarity">
    <text evidence="2">Belongs to the polysaccharide synthase family.</text>
</comment>
<name>A0A7D4Q512_9SPHI</name>
<keyword evidence="5 7" id="KW-1133">Transmembrane helix</keyword>
<evidence type="ECO:0000256" key="6">
    <source>
        <dbReference type="ARBA" id="ARBA00023136"/>
    </source>
</evidence>
<dbReference type="KEGG" id="mmab:HQ865_17510"/>
<dbReference type="InterPro" id="IPR050833">
    <property type="entry name" value="Poly_Biosynth_Transport"/>
</dbReference>
<feature type="transmembrane region" description="Helical" evidence="7">
    <location>
        <begin position="127"/>
        <end position="147"/>
    </location>
</feature>
<protein>
    <recommendedName>
        <fullName evidence="10">O-antigen/teichoic acid export membrane protein</fullName>
    </recommendedName>
</protein>
<comment type="subcellular location">
    <subcellularLocation>
        <location evidence="1">Cell membrane</location>
        <topology evidence="1">Multi-pass membrane protein</topology>
    </subcellularLocation>
</comment>
<keyword evidence="3" id="KW-1003">Cell membrane</keyword>
<feature type="transmembrane region" description="Helical" evidence="7">
    <location>
        <begin position="263"/>
        <end position="282"/>
    </location>
</feature>
<dbReference type="AlphaFoldDB" id="A0A7D4Q512"/>
<sequence length="427" mass="48210">MFTLTNSLWRIVSGPVMLIFIPTFLTSQTQGFWYTFISLAALTVFADLGFTTIVTQFAAHEYAHLSFNPETRLFEGDEEGIKRIGSLLRFVIRWSLSVGAIGFPIILSVGFIMFYNKDSHVNWPIPWCIYILSSGLSFTTATLLSFFEGCGLIAAIEKNKFIGAVAGSVSTIIFLYLGFGLYALAFTAIITSALNLVLVYYRFGKLTLQVINISKGYIVNWKKDFLQLIWRYAISWSSGYFIFQIYTPLMFQFHGAIEAGRVGISIALVTAVFSISNVWIYVANPKLNMQASLKNWSAMDRLIFKSISLAVLTFGLGGIFILGVMYFYSDRLSFLHRFLGILPMTILLVAWILQIVINGLAVYLRAHKKEPMVLLAIVSAVYIFVSTILITKYLPAQYLFLGFLTSVIWGLAYTVILFIKKRKEWHS</sequence>
<organism evidence="8 9">
    <name type="scientific">Mucilaginibacter mali</name>
    <dbReference type="NCBI Taxonomy" id="2740462"/>
    <lineage>
        <taxon>Bacteria</taxon>
        <taxon>Pseudomonadati</taxon>
        <taxon>Bacteroidota</taxon>
        <taxon>Sphingobacteriia</taxon>
        <taxon>Sphingobacteriales</taxon>
        <taxon>Sphingobacteriaceae</taxon>
        <taxon>Mucilaginibacter</taxon>
    </lineage>
</organism>
<feature type="transmembrane region" description="Helical" evidence="7">
    <location>
        <begin position="91"/>
        <end position="115"/>
    </location>
</feature>
<evidence type="ECO:0000256" key="4">
    <source>
        <dbReference type="ARBA" id="ARBA00022692"/>
    </source>
</evidence>
<keyword evidence="9" id="KW-1185">Reference proteome</keyword>
<dbReference type="Proteomes" id="UP000505355">
    <property type="component" value="Chromosome"/>
</dbReference>
<evidence type="ECO:0000313" key="9">
    <source>
        <dbReference type="Proteomes" id="UP000505355"/>
    </source>
</evidence>
<dbReference type="GO" id="GO:0005886">
    <property type="term" value="C:plasma membrane"/>
    <property type="evidence" value="ECO:0007669"/>
    <property type="project" value="UniProtKB-SubCell"/>
</dbReference>
<feature type="transmembrane region" description="Helical" evidence="7">
    <location>
        <begin position="302"/>
        <end position="328"/>
    </location>
</feature>
<keyword evidence="4 7" id="KW-0812">Transmembrane</keyword>
<feature type="transmembrane region" description="Helical" evidence="7">
    <location>
        <begin position="340"/>
        <end position="364"/>
    </location>
</feature>
<proteinExistence type="inferred from homology"/>
<evidence type="ECO:0000256" key="1">
    <source>
        <dbReference type="ARBA" id="ARBA00004651"/>
    </source>
</evidence>
<feature type="transmembrane region" description="Helical" evidence="7">
    <location>
        <begin position="183"/>
        <end position="204"/>
    </location>
</feature>
<dbReference type="PANTHER" id="PTHR30250">
    <property type="entry name" value="PST FAMILY PREDICTED COLANIC ACID TRANSPORTER"/>
    <property type="match status" value="1"/>
</dbReference>
<feature type="transmembrane region" description="Helical" evidence="7">
    <location>
        <begin position="225"/>
        <end position="243"/>
    </location>
</feature>
<reference evidence="8 9" key="1">
    <citation type="submission" date="2020-05" db="EMBL/GenBank/DDBJ databases">
        <title>Mucilaginibacter mali sp. nov.</title>
        <authorList>
            <person name="Kim H.S."/>
            <person name="Lee K.C."/>
            <person name="Suh M.K."/>
            <person name="Kim J.-S."/>
            <person name="Han K.-I."/>
            <person name="Eom M.K."/>
            <person name="Shin Y.K."/>
            <person name="Lee J.-S."/>
        </authorList>
    </citation>
    <scope>NUCLEOTIDE SEQUENCE [LARGE SCALE GENOMIC DNA]</scope>
    <source>
        <strain evidence="8 9">G2-14</strain>
    </source>
</reference>
<evidence type="ECO:0000256" key="7">
    <source>
        <dbReference type="SAM" id="Phobius"/>
    </source>
</evidence>
<evidence type="ECO:0000256" key="5">
    <source>
        <dbReference type="ARBA" id="ARBA00022989"/>
    </source>
</evidence>
<feature type="transmembrane region" description="Helical" evidence="7">
    <location>
        <begin position="31"/>
        <end position="50"/>
    </location>
</feature>
<dbReference type="PANTHER" id="PTHR30250:SF10">
    <property type="entry name" value="LIPOPOLYSACCHARIDE BIOSYNTHESIS PROTEIN WZXC"/>
    <property type="match status" value="1"/>
</dbReference>
<keyword evidence="6 7" id="KW-0472">Membrane</keyword>
<dbReference type="EMBL" id="CP054139">
    <property type="protein sequence ID" value="QKJ31487.1"/>
    <property type="molecule type" value="Genomic_DNA"/>
</dbReference>
<feature type="transmembrane region" description="Helical" evidence="7">
    <location>
        <begin position="371"/>
        <end position="390"/>
    </location>
</feature>
<evidence type="ECO:0008006" key="10">
    <source>
        <dbReference type="Google" id="ProtNLM"/>
    </source>
</evidence>
<evidence type="ECO:0000313" key="8">
    <source>
        <dbReference type="EMBL" id="QKJ31487.1"/>
    </source>
</evidence>
<evidence type="ECO:0000256" key="3">
    <source>
        <dbReference type="ARBA" id="ARBA00022475"/>
    </source>
</evidence>
<gene>
    <name evidence="8" type="ORF">HQ865_17510</name>
</gene>
<evidence type="ECO:0000256" key="2">
    <source>
        <dbReference type="ARBA" id="ARBA00007430"/>
    </source>
</evidence>
<feature type="transmembrane region" description="Helical" evidence="7">
    <location>
        <begin position="159"/>
        <end position="177"/>
    </location>
</feature>